<dbReference type="AlphaFoldDB" id="A0A9E7JRX8"/>
<feature type="domain" description="HTH myb-type" evidence="13">
    <location>
        <begin position="49"/>
        <end position="105"/>
    </location>
</feature>
<dbReference type="SUPFAM" id="SSF46689">
    <property type="entry name" value="Homeodomain-like"/>
    <property type="match status" value="1"/>
</dbReference>
<evidence type="ECO:0000256" key="8">
    <source>
        <dbReference type="ARBA" id="ARBA00023125"/>
    </source>
</evidence>
<dbReference type="PANTHER" id="PTHR46267">
    <property type="entry name" value="SINGLE MYB HISTONE 4"/>
    <property type="match status" value="1"/>
</dbReference>
<feature type="domain" description="Myb-like" evidence="12">
    <location>
        <begin position="49"/>
        <end position="101"/>
    </location>
</feature>
<dbReference type="Pfam" id="PF00249">
    <property type="entry name" value="Myb_DNA-binding"/>
    <property type="match status" value="1"/>
</dbReference>
<gene>
    <name evidence="15" type="ORF">MUK42_27890</name>
</gene>
<feature type="coiled-coil region" evidence="11">
    <location>
        <begin position="283"/>
        <end position="320"/>
    </location>
</feature>
<dbReference type="GO" id="GO:0005730">
    <property type="term" value="C:nucleolus"/>
    <property type="evidence" value="ECO:0007669"/>
    <property type="project" value="UniProtKB-SubCell"/>
</dbReference>
<evidence type="ECO:0000256" key="3">
    <source>
        <dbReference type="ARBA" id="ARBA00011414"/>
    </source>
</evidence>
<evidence type="ECO:0000256" key="11">
    <source>
        <dbReference type="SAM" id="Coils"/>
    </source>
</evidence>
<dbReference type="InterPro" id="IPR001005">
    <property type="entry name" value="SANT/Myb"/>
</dbReference>
<keyword evidence="7 11" id="KW-0175">Coiled coil</keyword>
<evidence type="ECO:0000256" key="5">
    <source>
        <dbReference type="ARBA" id="ARBA00022895"/>
    </source>
</evidence>
<keyword evidence="8" id="KW-0238">DNA-binding</keyword>
<dbReference type="OrthoDB" id="608866at2759"/>
<evidence type="ECO:0000256" key="4">
    <source>
        <dbReference type="ARBA" id="ARBA00022454"/>
    </source>
</evidence>
<keyword evidence="16" id="KW-1185">Reference proteome</keyword>
<dbReference type="InterPro" id="IPR005818">
    <property type="entry name" value="Histone_H1/H5_H15"/>
</dbReference>
<dbReference type="PROSITE" id="PS51294">
    <property type="entry name" value="HTH_MYB"/>
    <property type="match status" value="1"/>
</dbReference>
<sequence length="453" mass="50063">MRSTVGSTVEGHDTPPFCSLLLSYIGLNLRSHGCFYSRSNNLFQMGAPKQKWTPDEEAALKAGVLKHGPGKWRTILKDPEFSGVLCMRSNVDLKDKWRNMSVTAYGWGSRERARIALKKSRQISKHDGTPMSISTVVKDNDSEIVDVKPLAMSSEPLQITGQKRTVSRLDDLILEAISNLKEPTGSNKTAIALYIEDHYWPPTDCKQLLSAKLKALTACGRLIKVKRKYRIAPTSAFSEEKSSKFLLLEGRQKEPRIDVKPLSKSQVESELTRMRNMTAQEAAAFAAQAVAEAEAAMAEAEQAAREAEVAEADAEAAQAFAEAAMLTLKNRNATKQDDKIEQPPFICSELMGKIAPEKQWEEGGINTVIAVEDNHDCQGGCGELCKWYFLCHYLELERFEAPKIDCGGEGGMVEIKAMGCHGIGVMDLKRCKLTMKHADSLPGMEFKCSTPVL</sequence>
<name>A0A9E7JRX8_9LILI</name>
<evidence type="ECO:0000256" key="2">
    <source>
        <dbReference type="ARBA" id="ARBA00004604"/>
    </source>
</evidence>
<organism evidence="15 16">
    <name type="scientific">Musa troglodytarum</name>
    <name type="common">fe'i banana</name>
    <dbReference type="NCBI Taxonomy" id="320322"/>
    <lineage>
        <taxon>Eukaryota</taxon>
        <taxon>Viridiplantae</taxon>
        <taxon>Streptophyta</taxon>
        <taxon>Embryophyta</taxon>
        <taxon>Tracheophyta</taxon>
        <taxon>Spermatophyta</taxon>
        <taxon>Magnoliopsida</taxon>
        <taxon>Liliopsida</taxon>
        <taxon>Zingiberales</taxon>
        <taxon>Musaceae</taxon>
        <taxon>Musa</taxon>
    </lineage>
</organism>
<evidence type="ECO:0000256" key="7">
    <source>
        <dbReference type="ARBA" id="ARBA00023054"/>
    </source>
</evidence>
<protein>
    <submittedName>
        <fullName evidence="15">Single myb histone</fullName>
    </submittedName>
</protein>
<evidence type="ECO:0000259" key="12">
    <source>
        <dbReference type="PROSITE" id="PS50090"/>
    </source>
</evidence>
<feature type="non-terminal residue" evidence="15">
    <location>
        <position position="453"/>
    </location>
</feature>
<evidence type="ECO:0000256" key="10">
    <source>
        <dbReference type="ARBA" id="ARBA00023242"/>
    </source>
</evidence>
<evidence type="ECO:0000256" key="9">
    <source>
        <dbReference type="ARBA" id="ARBA00023163"/>
    </source>
</evidence>
<keyword evidence="4" id="KW-0158">Chromosome</keyword>
<dbReference type="GO" id="GO:0000781">
    <property type="term" value="C:chromosome, telomeric region"/>
    <property type="evidence" value="ECO:0007669"/>
    <property type="project" value="UniProtKB-SubCell"/>
</dbReference>
<comment type="subcellular location">
    <subcellularLocation>
        <location evidence="1">Chromosome</location>
        <location evidence="1">Telomere</location>
    </subcellularLocation>
    <subcellularLocation>
        <location evidence="2">Nucleus</location>
        <location evidence="2">Nucleolus</location>
    </subcellularLocation>
</comment>
<dbReference type="InterPro" id="IPR017930">
    <property type="entry name" value="Myb_dom"/>
</dbReference>
<dbReference type="SUPFAM" id="SSF46785">
    <property type="entry name" value="Winged helix' DNA-binding domain"/>
    <property type="match status" value="1"/>
</dbReference>
<proteinExistence type="predicted"/>
<dbReference type="InterPro" id="IPR009057">
    <property type="entry name" value="Homeodomain-like_sf"/>
</dbReference>
<dbReference type="Gene3D" id="1.10.10.10">
    <property type="entry name" value="Winged helix-like DNA-binding domain superfamily/Winged helix DNA-binding domain"/>
    <property type="match status" value="1"/>
</dbReference>
<evidence type="ECO:0000256" key="1">
    <source>
        <dbReference type="ARBA" id="ARBA00004574"/>
    </source>
</evidence>
<dbReference type="InterPro" id="IPR036390">
    <property type="entry name" value="WH_DNA-bd_sf"/>
</dbReference>
<comment type="subunit">
    <text evidence="3">Forms a homodimer and heterodimers.</text>
</comment>
<dbReference type="GO" id="GO:0000786">
    <property type="term" value="C:nucleosome"/>
    <property type="evidence" value="ECO:0007669"/>
    <property type="project" value="InterPro"/>
</dbReference>
<evidence type="ECO:0000259" key="14">
    <source>
        <dbReference type="PROSITE" id="PS51504"/>
    </source>
</evidence>
<evidence type="ECO:0000313" key="16">
    <source>
        <dbReference type="Proteomes" id="UP001055439"/>
    </source>
</evidence>
<dbReference type="SMART" id="SM00526">
    <property type="entry name" value="H15"/>
    <property type="match status" value="1"/>
</dbReference>
<keyword evidence="6" id="KW-0805">Transcription regulation</keyword>
<dbReference type="PROSITE" id="PS51504">
    <property type="entry name" value="H15"/>
    <property type="match status" value="1"/>
</dbReference>
<dbReference type="Gene3D" id="1.10.10.60">
    <property type="entry name" value="Homeodomain-like"/>
    <property type="match status" value="1"/>
</dbReference>
<evidence type="ECO:0000313" key="15">
    <source>
        <dbReference type="EMBL" id="URD90466.1"/>
    </source>
</evidence>
<dbReference type="EMBL" id="CP097504">
    <property type="protein sequence ID" value="URD90466.1"/>
    <property type="molecule type" value="Genomic_DNA"/>
</dbReference>
<keyword evidence="5" id="KW-0779">Telomere</keyword>
<dbReference type="FunFam" id="1.10.10.60:FF:000168">
    <property type="entry name" value="Telomere repeat-binding factor 1"/>
    <property type="match status" value="1"/>
</dbReference>
<dbReference type="Proteomes" id="UP001055439">
    <property type="component" value="Chromosome 2"/>
</dbReference>
<dbReference type="GO" id="GO:0003691">
    <property type="term" value="F:double-stranded telomeric DNA binding"/>
    <property type="evidence" value="ECO:0007669"/>
    <property type="project" value="InterPro"/>
</dbReference>
<evidence type="ECO:0000259" key="13">
    <source>
        <dbReference type="PROSITE" id="PS51294"/>
    </source>
</evidence>
<dbReference type="SMART" id="SM00717">
    <property type="entry name" value="SANT"/>
    <property type="match status" value="1"/>
</dbReference>
<dbReference type="InterPro" id="IPR036388">
    <property type="entry name" value="WH-like_DNA-bd_sf"/>
</dbReference>
<dbReference type="PANTHER" id="PTHR46267:SF8">
    <property type="entry name" value="TELOMERE REPEAT-BINDING FACTOR 1"/>
    <property type="match status" value="1"/>
</dbReference>
<dbReference type="InterPro" id="IPR044597">
    <property type="entry name" value="SMH1-6"/>
</dbReference>
<dbReference type="GO" id="GO:0006334">
    <property type="term" value="P:nucleosome assembly"/>
    <property type="evidence" value="ECO:0007669"/>
    <property type="project" value="InterPro"/>
</dbReference>
<dbReference type="PROSITE" id="PS50090">
    <property type="entry name" value="MYB_LIKE"/>
    <property type="match status" value="1"/>
</dbReference>
<dbReference type="FunFam" id="1.10.10.10:FF:000937">
    <property type="entry name" value="Telomere repeat-binding factor 1"/>
    <property type="match status" value="1"/>
</dbReference>
<feature type="domain" description="H15" evidence="14">
    <location>
        <begin position="165"/>
        <end position="233"/>
    </location>
</feature>
<dbReference type="CDD" id="cd11660">
    <property type="entry name" value="SANT_TRF"/>
    <property type="match status" value="1"/>
</dbReference>
<dbReference type="Pfam" id="PF00538">
    <property type="entry name" value="Linker_histone"/>
    <property type="match status" value="1"/>
</dbReference>
<evidence type="ECO:0000256" key="6">
    <source>
        <dbReference type="ARBA" id="ARBA00023015"/>
    </source>
</evidence>
<accession>A0A9E7JRX8</accession>
<keyword evidence="10" id="KW-0539">Nucleus</keyword>
<reference evidence="15" key="1">
    <citation type="submission" date="2022-05" db="EMBL/GenBank/DDBJ databases">
        <title>The Musa troglodytarum L. genome provides insights into the mechanism of non-climacteric behaviour and enrichment of carotenoids.</title>
        <authorList>
            <person name="Wang J."/>
        </authorList>
    </citation>
    <scope>NUCLEOTIDE SEQUENCE</scope>
    <source>
        <tissue evidence="15">Leaf</tissue>
    </source>
</reference>
<keyword evidence="9" id="KW-0804">Transcription</keyword>